<protein>
    <submittedName>
        <fullName evidence="2">Hemagglutinin-related protein</fullName>
    </submittedName>
</protein>
<dbReference type="EMBL" id="CP018191">
    <property type="protein sequence ID" value="APH53316.1"/>
    <property type="molecule type" value="Genomic_DNA"/>
</dbReference>
<evidence type="ECO:0000313" key="3">
    <source>
        <dbReference type="Proteomes" id="UP000182373"/>
    </source>
</evidence>
<accession>A0AAC9P7D2</accession>
<gene>
    <name evidence="2" type="ORF">GbCGDNIH9_8392</name>
</gene>
<dbReference type="InterPro" id="IPR028992">
    <property type="entry name" value="Hedgehog/Intein_dom"/>
</dbReference>
<dbReference type="Gene3D" id="2.170.16.10">
    <property type="entry name" value="Hedgehog/Intein (Hint) domain"/>
    <property type="match status" value="1"/>
</dbReference>
<organism evidence="2 3">
    <name type="scientific">Granulibacter bethesdensis</name>
    <dbReference type="NCBI Taxonomy" id="364410"/>
    <lineage>
        <taxon>Bacteria</taxon>
        <taxon>Pseudomonadati</taxon>
        <taxon>Pseudomonadota</taxon>
        <taxon>Alphaproteobacteria</taxon>
        <taxon>Acetobacterales</taxon>
        <taxon>Acetobacteraceae</taxon>
        <taxon>Granulibacter</taxon>
    </lineage>
</organism>
<dbReference type="SUPFAM" id="SSF51294">
    <property type="entry name" value="Hedgehog/intein (Hint) domain"/>
    <property type="match status" value="1"/>
</dbReference>
<dbReference type="Proteomes" id="UP000182373">
    <property type="component" value="Chromosome"/>
</dbReference>
<dbReference type="Pfam" id="PF13403">
    <property type="entry name" value="Hint_2"/>
    <property type="match status" value="1"/>
</dbReference>
<feature type="domain" description="Hedgehog/Intein (Hint)" evidence="1">
    <location>
        <begin position="1814"/>
        <end position="1949"/>
    </location>
</feature>
<dbReference type="InterPro" id="IPR036844">
    <property type="entry name" value="Hint_dom_sf"/>
</dbReference>
<sequence length="2016" mass="196978">MTTLTSTVSGVILNTADYSNPIIIDTRVRVANTNGIGIQSSLTNYSWAISNRGVIEGSSEGISLAGSSSLTNMSGGLISGYDAGLDISIGATIDNTGTIQSIGPQGTAVRMLGGGAIINHSGGMISGTYKGISFNAPTGTIINDGLITDQGGTTGGAPEQDSAFGIYMGDANTPGFNYLQNTGTILETGNIVDNNAQRAAVNIVSGGSILNSGFIGGNGSAFGIRIYYGGTITNFGTVSAAGTADASNGMNGAAIYMAGAGTNLLQMGVHSQIIGTAAANSLGRNTLELLSGSSTGTLNIDQFIGFQRGSIDSGAIWTMQGTGLFSQLVNAGTLSADSGITLNTNAATLTNAADAVILADNSSAVVSASGTNAFILNAGSIGNSGEGAGIALSGSGTVSNAAGGIISAGMNAYAVSAASGDRVTINNAGTLINTAGGDAAGGISAGSGAVILNSGLISSAEDGIDGTGLTVVNSGTILSTNSNMGGLYLLGGGNVITNTAGGLIKGNFPGIGIYGGGTVNNAGTVIADGSNGVGVQLGANNYTGVLVNSGTVIASGDSGIGVFFGVGGAITNLGGGTISGNGCGVEVTNLYASGSIFSGTVINHGLIIDHGGTSAAAYGVYLNADTADYLSNSGTILETGTDAGAGSLAAVRLGKGGVVVNSGSIGVVNTSAVGVRLDQSGTVTNFGTVSATGTAIALNGTAENLLQVGVNASMSGLAVANSAGTNTLELLSGSSTGTLNIDQFIGFQRGSIDSGAIWTMQGTGLFSQLVNAGTLSADSGITLNTNAATLTNAADAVILADNSSAVVSASGTNAFILNAGSIGNSGEGAGIVLSGSGTVSNAAGGIISAGMNAYAVSAASGDRVTINNAGTLINTAGGDAAGGISAGSGAVILNSGLISSAEDGIDGTGLTVVNSGTILSTNSNMGGLYLLGGGNIITNTAGGLIKGNFPGIGIYGGGTVNNAGTVIADGPNGVGVQLGANNYTGVLVNSGTVIASGDSGIGVFFGVGGAITNLGGGTISGNGCGVEVTNLYASGSIFSGTVINHGLIIDHGGTSAAAYGVYLNADTADYLSNSGTILETGTDVGAGSVAAVRLGKGGVVVNSGSIGVVNTSAVGVRLDQSGTVTNSGTVSATGTAIALNGTAANLLQVGVNASMSGLAVANSAGTNTLELLSGSSTGTLNIDQFIGFQRGSIDSGAIWTMQGTGLFSQLVNAGTLSADSGITLNTNAATLTNAADAVILADNSSAVVSASGTNAFILNAGSIGNSGEGAGIVLSGSGTVSNAAGGIISAGMNAYAVSAASGDRVTINNAGTLINTAGGDAAGGISAGSGAVILNSGLISSAEDGIDGTGLTVVNSGTILSTNSNMGGLYLLGGGNVITNTAGGLIKGNFPGIGIYGGGTVNNAGTVIADGPNGVGVQLGANNYTGVLVNSGTVIASGDSGIGVFFGVGGAITNLGGGTISGNGCGVEVTNLYASGSIFSGTVINHGLIIDHGGTSAATYGVYLNADTADYLSNSGTILETGTDVGAGSLAAVRLGKGGVVVNSGSIGVVNTSAVGVRLDQSGTVTNSGIISAAGSLGVGINLAAGGTVINTGTIDAGGSNAKAIVFSAGNSRLAISGSSSITGQVSAAGTGNVLELDGAGTTLSGFGTQYTGFQTINVKGNGWVLADTLTNTNILMQTTGTLTISQTLDASNTITMGGTSSAGTASGNIIISTPGTALAATVANFGNGQSITLTGLAYQASDVANVVDNGGNVFLILSHVASDGTKTQYYSIKLDPNAYDQNYKIRQASGSNRATIYQSSGANGVTIYDDGTPCYVHGTLILTDRGEVPVEYLKIGDNVITASGAVRPIRWLGRRSYNGRFIQGRQDVLPVRIRQGALDGVLPKRDLLVSPLHAMFIEGVLVPAGRLVNGVSIIQEQHVETLSYVHIELDTHDVVLAEGAASETYVEDNNRNMFHNAHTYAGEVASQIRKPFRKRNGVVTARYCARRVIDGMMLESIRQKIMAQVNRQNTVSLSA</sequence>
<proteinExistence type="predicted"/>
<name>A0AAC9P7D2_9PROT</name>
<evidence type="ECO:0000259" key="1">
    <source>
        <dbReference type="Pfam" id="PF13403"/>
    </source>
</evidence>
<evidence type="ECO:0000313" key="2">
    <source>
        <dbReference type="EMBL" id="APH53316.1"/>
    </source>
</evidence>
<reference evidence="3" key="1">
    <citation type="submission" date="2016-11" db="EMBL/GenBank/DDBJ databases">
        <title>Comparative genomic and phenotypic analysis of Granulibacter bethesdensis clinical isolates from patients with chronic granulomatous disease.</title>
        <authorList>
            <person name="Zarember K.A."/>
            <person name="Porcella S.F."/>
            <person name="Chu J."/>
            <person name="Ding L."/>
            <person name="Dahlstrom E."/>
            <person name="Barbian K."/>
            <person name="Martens C."/>
            <person name="Sykora L."/>
            <person name="Kramer S."/>
            <person name="Pettinato A.M."/>
            <person name="Hong H."/>
            <person name="Wald G."/>
            <person name="Berg L.J."/>
            <person name="Rogge L.S."/>
            <person name="Greenberg D.E."/>
            <person name="Falcone E.L."/>
            <person name="Neves J.F."/>
            <person name="Simoes M.J."/>
            <person name="Casal M."/>
            <person name="Rodriguez-Lopez F.C."/>
            <person name="Zelazny A."/>
            <person name="Gallin J.I."/>
            <person name="Holland S.M."/>
        </authorList>
    </citation>
    <scope>NUCLEOTIDE SEQUENCE [LARGE SCALE GENOMIC DNA]</scope>
    <source>
        <strain evidence="3">NIH9.1</strain>
    </source>
</reference>